<feature type="transmembrane region" description="Helical" evidence="6">
    <location>
        <begin position="72"/>
        <end position="92"/>
    </location>
</feature>
<sequence>MRPNRVFLGSRIWQSAIGLSGAFHVAMGAAGAHALSSVLSEKELSWIATAVQYHLFHLLVTMLALHFAWKKLALLWFSGAWLFSASLILMALTGSKILGPITPIGGLLMIIAWLGLAISPILRKD</sequence>
<dbReference type="GO" id="GO:0016020">
    <property type="term" value="C:membrane"/>
    <property type="evidence" value="ECO:0007669"/>
    <property type="project" value="UniProtKB-SubCell"/>
</dbReference>
<keyword evidence="5 6" id="KW-0472">Membrane</keyword>
<gene>
    <name evidence="7" type="ORF">DBZ36_14275</name>
</gene>
<dbReference type="InterPro" id="IPR006696">
    <property type="entry name" value="DUF423"/>
</dbReference>
<dbReference type="Proteomes" id="UP000286482">
    <property type="component" value="Unassembled WGS sequence"/>
</dbReference>
<evidence type="ECO:0000256" key="3">
    <source>
        <dbReference type="ARBA" id="ARBA00022692"/>
    </source>
</evidence>
<dbReference type="OrthoDB" id="9802121at2"/>
<name>A0A420E8X9_9ALTE</name>
<comment type="caution">
    <text evidence="7">The sequence shown here is derived from an EMBL/GenBank/DDBJ whole genome shotgun (WGS) entry which is preliminary data.</text>
</comment>
<proteinExistence type="inferred from homology"/>
<protein>
    <submittedName>
        <fullName evidence="7">DUF423 domain-containing protein</fullName>
    </submittedName>
</protein>
<keyword evidence="4 6" id="KW-1133">Transmembrane helix</keyword>
<dbReference type="RefSeq" id="WP_120355638.1">
    <property type="nucleotide sequence ID" value="NZ_RAQO01000008.1"/>
</dbReference>
<dbReference type="PANTHER" id="PTHR43461:SF1">
    <property type="entry name" value="TRANSMEMBRANE PROTEIN 256"/>
    <property type="match status" value="1"/>
</dbReference>
<evidence type="ECO:0000256" key="6">
    <source>
        <dbReference type="SAM" id="Phobius"/>
    </source>
</evidence>
<dbReference type="PANTHER" id="PTHR43461">
    <property type="entry name" value="TRANSMEMBRANE PROTEIN 256"/>
    <property type="match status" value="1"/>
</dbReference>
<evidence type="ECO:0000313" key="8">
    <source>
        <dbReference type="Proteomes" id="UP000286482"/>
    </source>
</evidence>
<evidence type="ECO:0000256" key="2">
    <source>
        <dbReference type="ARBA" id="ARBA00009694"/>
    </source>
</evidence>
<feature type="transmembrane region" description="Helical" evidence="6">
    <location>
        <begin position="44"/>
        <end position="65"/>
    </location>
</feature>
<keyword evidence="8" id="KW-1185">Reference proteome</keyword>
<keyword evidence="3 6" id="KW-0812">Transmembrane</keyword>
<comment type="subcellular location">
    <subcellularLocation>
        <location evidence="1">Membrane</location>
        <topology evidence="1">Multi-pass membrane protein</topology>
    </subcellularLocation>
</comment>
<evidence type="ECO:0000256" key="4">
    <source>
        <dbReference type="ARBA" id="ARBA00022989"/>
    </source>
</evidence>
<evidence type="ECO:0000256" key="5">
    <source>
        <dbReference type="ARBA" id="ARBA00023136"/>
    </source>
</evidence>
<comment type="similarity">
    <text evidence="2">Belongs to the UPF0382 family.</text>
</comment>
<reference evidence="7 8" key="1">
    <citation type="submission" date="2018-09" db="EMBL/GenBank/DDBJ databases">
        <authorList>
            <person name="Wang Z."/>
        </authorList>
    </citation>
    <scope>NUCLEOTIDE SEQUENCE [LARGE SCALE GENOMIC DNA]</scope>
    <source>
        <strain evidence="7 8">ALS 81</strain>
    </source>
</reference>
<dbReference type="AlphaFoldDB" id="A0A420E8X9"/>
<organism evidence="7 8">
    <name type="scientific">Alginatibacterium sediminis</name>
    <dbReference type="NCBI Taxonomy" id="2164068"/>
    <lineage>
        <taxon>Bacteria</taxon>
        <taxon>Pseudomonadati</taxon>
        <taxon>Pseudomonadota</taxon>
        <taxon>Gammaproteobacteria</taxon>
        <taxon>Alteromonadales</taxon>
        <taxon>Alteromonadaceae</taxon>
        <taxon>Alginatibacterium</taxon>
    </lineage>
</organism>
<dbReference type="EMBL" id="RAQO01000008">
    <property type="protein sequence ID" value="RKF15552.1"/>
    <property type="molecule type" value="Genomic_DNA"/>
</dbReference>
<evidence type="ECO:0000313" key="7">
    <source>
        <dbReference type="EMBL" id="RKF15552.1"/>
    </source>
</evidence>
<feature type="transmembrane region" description="Helical" evidence="6">
    <location>
        <begin position="104"/>
        <end position="122"/>
    </location>
</feature>
<accession>A0A420E8X9</accession>
<dbReference type="Pfam" id="PF04241">
    <property type="entry name" value="DUF423"/>
    <property type="match status" value="1"/>
</dbReference>
<evidence type="ECO:0000256" key="1">
    <source>
        <dbReference type="ARBA" id="ARBA00004141"/>
    </source>
</evidence>